<dbReference type="EMBL" id="WIGN01000319">
    <property type="protein sequence ID" value="KAF6799517.1"/>
    <property type="molecule type" value="Genomic_DNA"/>
</dbReference>
<dbReference type="AlphaFoldDB" id="A0A8H6IVS3"/>
<sequence>MEVDAVSHHDSGSYSLLSPQEGFLGVHWRARAVPLRRHQHCDAIPEWALEGPRAEVQMLVALALASQLRDKT</sequence>
<protein>
    <submittedName>
        <fullName evidence="1">Uncharacterized protein</fullName>
    </submittedName>
</protein>
<evidence type="ECO:0000313" key="2">
    <source>
        <dbReference type="Proteomes" id="UP000652219"/>
    </source>
</evidence>
<dbReference type="Proteomes" id="UP000652219">
    <property type="component" value="Unassembled WGS sequence"/>
</dbReference>
<organism evidence="1 2">
    <name type="scientific">Colletotrichum sojae</name>
    <dbReference type="NCBI Taxonomy" id="2175907"/>
    <lineage>
        <taxon>Eukaryota</taxon>
        <taxon>Fungi</taxon>
        <taxon>Dikarya</taxon>
        <taxon>Ascomycota</taxon>
        <taxon>Pezizomycotina</taxon>
        <taxon>Sordariomycetes</taxon>
        <taxon>Hypocreomycetidae</taxon>
        <taxon>Glomerellales</taxon>
        <taxon>Glomerellaceae</taxon>
        <taxon>Colletotrichum</taxon>
        <taxon>Colletotrichum orchidearum species complex</taxon>
    </lineage>
</organism>
<comment type="caution">
    <text evidence="1">The sequence shown here is derived from an EMBL/GenBank/DDBJ whole genome shotgun (WGS) entry which is preliminary data.</text>
</comment>
<name>A0A8H6IVS3_9PEZI</name>
<keyword evidence="2" id="KW-1185">Reference proteome</keyword>
<evidence type="ECO:0000313" key="1">
    <source>
        <dbReference type="EMBL" id="KAF6799517.1"/>
    </source>
</evidence>
<proteinExistence type="predicted"/>
<reference evidence="1 2" key="1">
    <citation type="journal article" date="2020" name="Phytopathology">
        <title>Genome Sequence Resources of Colletotrichum truncatum, C. plurivorum, C. musicola, and C. sojae: Four Species Pathogenic to Soybean (Glycine max).</title>
        <authorList>
            <person name="Rogerio F."/>
            <person name="Boufleur T.R."/>
            <person name="Ciampi-Guillardi M."/>
            <person name="Sukno S.A."/>
            <person name="Thon M.R."/>
            <person name="Massola Junior N.S."/>
            <person name="Baroncelli R."/>
        </authorList>
    </citation>
    <scope>NUCLEOTIDE SEQUENCE [LARGE SCALE GENOMIC DNA]</scope>
    <source>
        <strain evidence="1 2">LFN0009</strain>
    </source>
</reference>
<accession>A0A8H6IVS3</accession>
<gene>
    <name evidence="1" type="ORF">CSOJ01_12445</name>
</gene>